<feature type="compositionally biased region" description="Polar residues" evidence="1">
    <location>
        <begin position="24"/>
        <end position="42"/>
    </location>
</feature>
<name>A0AAN6X0T1_9PEZI</name>
<feature type="region of interest" description="Disordered" evidence="1">
    <location>
        <begin position="1"/>
        <end position="81"/>
    </location>
</feature>
<reference evidence="2" key="1">
    <citation type="journal article" date="2023" name="Mol. Phylogenet. Evol.">
        <title>Genome-scale phylogeny and comparative genomics of the fungal order Sordariales.</title>
        <authorList>
            <person name="Hensen N."/>
            <person name="Bonometti L."/>
            <person name="Westerberg I."/>
            <person name="Brannstrom I.O."/>
            <person name="Guillou S."/>
            <person name="Cros-Aarteil S."/>
            <person name="Calhoun S."/>
            <person name="Haridas S."/>
            <person name="Kuo A."/>
            <person name="Mondo S."/>
            <person name="Pangilinan J."/>
            <person name="Riley R."/>
            <person name="LaButti K."/>
            <person name="Andreopoulos B."/>
            <person name="Lipzen A."/>
            <person name="Chen C."/>
            <person name="Yan M."/>
            <person name="Daum C."/>
            <person name="Ng V."/>
            <person name="Clum A."/>
            <person name="Steindorff A."/>
            <person name="Ohm R.A."/>
            <person name="Martin F."/>
            <person name="Silar P."/>
            <person name="Natvig D.O."/>
            <person name="Lalanne C."/>
            <person name="Gautier V."/>
            <person name="Ament-Velasquez S.L."/>
            <person name="Kruys A."/>
            <person name="Hutchinson M.I."/>
            <person name="Powell A.J."/>
            <person name="Barry K."/>
            <person name="Miller A.N."/>
            <person name="Grigoriev I.V."/>
            <person name="Debuchy R."/>
            <person name="Gladieux P."/>
            <person name="Hiltunen Thoren M."/>
            <person name="Johannesson H."/>
        </authorList>
    </citation>
    <scope>NUCLEOTIDE SEQUENCE</scope>
    <source>
        <strain evidence="2">PSN309</strain>
    </source>
</reference>
<comment type="caution">
    <text evidence="2">The sequence shown here is derived from an EMBL/GenBank/DDBJ whole genome shotgun (WGS) entry which is preliminary data.</text>
</comment>
<dbReference type="Proteomes" id="UP001302126">
    <property type="component" value="Unassembled WGS sequence"/>
</dbReference>
<evidence type="ECO:0000313" key="3">
    <source>
        <dbReference type="Proteomes" id="UP001302126"/>
    </source>
</evidence>
<keyword evidence="3" id="KW-1185">Reference proteome</keyword>
<feature type="compositionally biased region" description="Gly residues" evidence="1">
    <location>
        <begin position="44"/>
        <end position="71"/>
    </location>
</feature>
<feature type="compositionally biased region" description="Polar residues" evidence="1">
    <location>
        <begin position="1"/>
        <end position="10"/>
    </location>
</feature>
<evidence type="ECO:0000256" key="1">
    <source>
        <dbReference type="SAM" id="MobiDB-lite"/>
    </source>
</evidence>
<dbReference type="AlphaFoldDB" id="A0AAN6X0T1"/>
<feature type="compositionally biased region" description="Low complexity" evidence="1">
    <location>
        <begin position="72"/>
        <end position="81"/>
    </location>
</feature>
<organism evidence="2 3">
    <name type="scientific">Podospora australis</name>
    <dbReference type="NCBI Taxonomy" id="1536484"/>
    <lineage>
        <taxon>Eukaryota</taxon>
        <taxon>Fungi</taxon>
        <taxon>Dikarya</taxon>
        <taxon>Ascomycota</taxon>
        <taxon>Pezizomycotina</taxon>
        <taxon>Sordariomycetes</taxon>
        <taxon>Sordariomycetidae</taxon>
        <taxon>Sordariales</taxon>
        <taxon>Podosporaceae</taxon>
        <taxon>Podospora</taxon>
    </lineage>
</organism>
<gene>
    <name evidence="2" type="ORF">QBC35DRAFT_449833</name>
</gene>
<proteinExistence type="predicted"/>
<sequence>MSTNGDTTKINGGDPYTSGEAAGYSSQGASMTAMGSDQTWTNPLGGGSSGGGSSGSGSGGGGSGSGGGSSGGQNSSSGGRR</sequence>
<dbReference type="EMBL" id="MU864370">
    <property type="protein sequence ID" value="KAK4190022.1"/>
    <property type="molecule type" value="Genomic_DNA"/>
</dbReference>
<evidence type="ECO:0000313" key="2">
    <source>
        <dbReference type="EMBL" id="KAK4190022.1"/>
    </source>
</evidence>
<reference evidence="2" key="2">
    <citation type="submission" date="2023-05" db="EMBL/GenBank/DDBJ databases">
        <authorList>
            <consortium name="Lawrence Berkeley National Laboratory"/>
            <person name="Steindorff A."/>
            <person name="Hensen N."/>
            <person name="Bonometti L."/>
            <person name="Westerberg I."/>
            <person name="Brannstrom I.O."/>
            <person name="Guillou S."/>
            <person name="Cros-Aarteil S."/>
            <person name="Calhoun S."/>
            <person name="Haridas S."/>
            <person name="Kuo A."/>
            <person name="Mondo S."/>
            <person name="Pangilinan J."/>
            <person name="Riley R."/>
            <person name="Labutti K."/>
            <person name="Andreopoulos B."/>
            <person name="Lipzen A."/>
            <person name="Chen C."/>
            <person name="Yanf M."/>
            <person name="Daum C."/>
            <person name="Ng V."/>
            <person name="Clum A."/>
            <person name="Ohm R."/>
            <person name="Martin F."/>
            <person name="Silar P."/>
            <person name="Natvig D."/>
            <person name="Lalanne C."/>
            <person name="Gautier V."/>
            <person name="Ament-Velasquez S.L."/>
            <person name="Kruys A."/>
            <person name="Hutchinson M.I."/>
            <person name="Powell A.J."/>
            <person name="Barry K."/>
            <person name="Miller A.N."/>
            <person name="Grigoriev I.V."/>
            <person name="Debuchy R."/>
            <person name="Gladieux P."/>
            <person name="Thoren M.H."/>
            <person name="Johannesson H."/>
        </authorList>
    </citation>
    <scope>NUCLEOTIDE SEQUENCE</scope>
    <source>
        <strain evidence="2">PSN309</strain>
    </source>
</reference>
<accession>A0AAN6X0T1</accession>
<protein>
    <submittedName>
        <fullName evidence="2">Uncharacterized protein</fullName>
    </submittedName>
</protein>